<dbReference type="RefSeq" id="WP_307505910.1">
    <property type="nucleotide sequence ID" value="NZ_BAAACE010000027.1"/>
</dbReference>
<evidence type="ECO:0000313" key="2">
    <source>
        <dbReference type="Proteomes" id="UP001232584"/>
    </source>
</evidence>
<evidence type="ECO:0000313" key="1">
    <source>
        <dbReference type="EMBL" id="MDQ0556534.1"/>
    </source>
</evidence>
<comment type="caution">
    <text evidence="1">The sequence shown here is derived from an EMBL/GenBank/DDBJ whole genome shotgun (WGS) entry which is preliminary data.</text>
</comment>
<keyword evidence="2" id="KW-1185">Reference proteome</keyword>
<protein>
    <submittedName>
        <fullName evidence="1">Uncharacterized protein</fullName>
    </submittedName>
</protein>
<dbReference type="Proteomes" id="UP001232584">
    <property type="component" value="Unassembled WGS sequence"/>
</dbReference>
<organism evidence="1 2">
    <name type="scientific">Paraclostridium ghonii</name>
    <dbReference type="NCBI Taxonomy" id="29358"/>
    <lineage>
        <taxon>Bacteria</taxon>
        <taxon>Bacillati</taxon>
        <taxon>Bacillota</taxon>
        <taxon>Clostridia</taxon>
        <taxon>Peptostreptococcales</taxon>
        <taxon>Peptostreptococcaceae</taxon>
        <taxon>Paraclostridium</taxon>
    </lineage>
</organism>
<gene>
    <name evidence="1" type="ORF">QOZ92_001648</name>
</gene>
<reference evidence="1 2" key="1">
    <citation type="submission" date="2023-07" db="EMBL/GenBank/DDBJ databases">
        <title>Genomic Encyclopedia of Type Strains, Phase IV (KMG-IV): sequencing the most valuable type-strain genomes for metagenomic binning, comparative biology and taxonomic classification.</title>
        <authorList>
            <person name="Goeker M."/>
        </authorList>
    </citation>
    <scope>NUCLEOTIDE SEQUENCE [LARGE SCALE GENOMIC DNA]</scope>
    <source>
        <strain evidence="1 2">DSM 15049</strain>
    </source>
</reference>
<dbReference type="EMBL" id="JAUSWG010000006">
    <property type="protein sequence ID" value="MDQ0556534.1"/>
    <property type="molecule type" value="Genomic_DNA"/>
</dbReference>
<proteinExistence type="predicted"/>
<name>A0ABU0N0Z7_9FIRM</name>
<sequence length="57" mass="6831">MNRSKKIEDELLKIIIRDFNKSIVTYLKYRDYQINLKIVKDKKDKSKNNNSVINETA</sequence>
<accession>A0ABU0N0Z7</accession>